<evidence type="ECO:0000313" key="3">
    <source>
        <dbReference type="Proteomes" id="UP000487882"/>
    </source>
</evidence>
<sequence length="296" mass="33919">MRGKSEKTQANQKINRVVIANLDSLEQSRTWADITQHEWHRNNFAFESTLTQTLPEITCANDDEQVPGKQTRLSNNEVQSCMRAYCRDLDAEKNERLLSLYPEYANRFAGIMRSAYLYAENIVIPYNQLLDGIFFLSLGPQRINDMLGNFSKDNAVLVISGRAADLEHCMKSFFFTQQEYGVYTLNPMYYSMSGLHVTRSGIEKMGQYNLYLTRRLEHFDQGTDDICSIIADAFAHYAATVAADETEWSVQLFTFLTDQLRSWVQAVNSGLVAYEDQEHPHDKTSNDEKDLLGDLL</sequence>
<accession>A0A7K1J603</accession>
<feature type="compositionally biased region" description="Basic and acidic residues" evidence="1">
    <location>
        <begin position="276"/>
        <end position="296"/>
    </location>
</feature>
<name>A0A7K1J603_9BIFI</name>
<protein>
    <submittedName>
        <fullName evidence="2">Uncharacterized protein</fullName>
    </submittedName>
</protein>
<keyword evidence="3" id="KW-1185">Reference proteome</keyword>
<gene>
    <name evidence="2" type="ORF">GSD1FS_1218</name>
</gene>
<dbReference type="AlphaFoldDB" id="A0A7K1J603"/>
<evidence type="ECO:0000313" key="2">
    <source>
        <dbReference type="EMBL" id="MUH59875.1"/>
    </source>
</evidence>
<dbReference type="RefSeq" id="WP_155588788.1">
    <property type="nucleotide sequence ID" value="NZ_WNLP01000005.1"/>
</dbReference>
<organism evidence="2 3">
    <name type="scientific">Bifidobacterium canis</name>
    <dbReference type="NCBI Taxonomy" id="2610880"/>
    <lineage>
        <taxon>Bacteria</taxon>
        <taxon>Bacillati</taxon>
        <taxon>Actinomycetota</taxon>
        <taxon>Actinomycetes</taxon>
        <taxon>Bifidobacteriales</taxon>
        <taxon>Bifidobacteriaceae</taxon>
        <taxon>Bifidobacterium</taxon>
    </lineage>
</organism>
<dbReference type="Proteomes" id="UP000487882">
    <property type="component" value="Unassembled WGS sequence"/>
</dbReference>
<dbReference type="EMBL" id="WNLP01000005">
    <property type="protein sequence ID" value="MUH59875.1"/>
    <property type="molecule type" value="Genomic_DNA"/>
</dbReference>
<comment type="caution">
    <text evidence="2">The sequence shown here is derived from an EMBL/GenBank/DDBJ whole genome shotgun (WGS) entry which is preliminary data.</text>
</comment>
<feature type="region of interest" description="Disordered" evidence="1">
    <location>
        <begin position="275"/>
        <end position="296"/>
    </location>
</feature>
<reference evidence="2 3" key="1">
    <citation type="submission" date="2019-09" db="EMBL/GenBank/DDBJ databases">
        <title>Bifidobacterium canis sp. nov., isolated from the digestive tract of German Shepherd dog puppy.</title>
        <authorList>
            <person name="Bunesova V."/>
        </authorList>
    </citation>
    <scope>NUCLEOTIDE SEQUENCE [LARGE SCALE GENOMIC DNA]</scope>
    <source>
        <strain evidence="2 3">GSD1FS</strain>
    </source>
</reference>
<proteinExistence type="predicted"/>
<evidence type="ECO:0000256" key="1">
    <source>
        <dbReference type="SAM" id="MobiDB-lite"/>
    </source>
</evidence>